<proteinExistence type="inferred from homology"/>
<reference evidence="5" key="1">
    <citation type="submission" date="2022-08" db="EMBL/GenBank/DDBJ databases">
        <title>Alicyclobacillus dauci DSM2870, complete genome.</title>
        <authorList>
            <person name="Wang Q."/>
            <person name="Cai R."/>
            <person name="Wang Z."/>
        </authorList>
    </citation>
    <scope>NUCLEOTIDE SEQUENCE</scope>
    <source>
        <strain evidence="5">DSM 28700</strain>
    </source>
</reference>
<comment type="similarity">
    <text evidence="1 4">Belongs to the 5-formyltetrahydrofolate cyclo-ligase family.</text>
</comment>
<accession>A0ABY6Z1A7</accession>
<dbReference type="SUPFAM" id="SSF100950">
    <property type="entry name" value="NagB/RpiA/CoA transferase-like"/>
    <property type="match status" value="1"/>
</dbReference>
<sequence>MSVDDEKAYLRRRLKQARISLTETERHVSELRICQSVECMGLSSLSGSDSPADIVICMYAATQGEVDISRVFPLFRANGLRIAFPLVTREGHMDMVEVHSLDDLSPGRYGILEPSRDAPRIWPQDVTMIFVPGVAFTASGFRLGYGGGYYDRYLKRVRPTATTVGVGFRFQVQGELPVGAYDVPLRYVITEQGVLDCKTEI</sequence>
<dbReference type="PANTHER" id="PTHR23407">
    <property type="entry name" value="ATPASE INHIBITOR/5-FORMYLTETRAHYDROFOLATE CYCLO-LIGASE"/>
    <property type="match status" value="1"/>
</dbReference>
<dbReference type="InterPro" id="IPR024185">
    <property type="entry name" value="FTHF_cligase-like_sf"/>
</dbReference>
<keyword evidence="3 4" id="KW-0067">ATP-binding</keyword>
<evidence type="ECO:0000256" key="1">
    <source>
        <dbReference type="ARBA" id="ARBA00010638"/>
    </source>
</evidence>
<evidence type="ECO:0000256" key="2">
    <source>
        <dbReference type="ARBA" id="ARBA00022741"/>
    </source>
</evidence>
<dbReference type="InterPro" id="IPR002698">
    <property type="entry name" value="FTHF_cligase"/>
</dbReference>
<dbReference type="GO" id="GO:0030272">
    <property type="term" value="F:5-formyltetrahydrofolate cyclo-ligase activity"/>
    <property type="evidence" value="ECO:0007669"/>
    <property type="project" value="UniProtKB-EC"/>
</dbReference>
<comment type="catalytic activity">
    <reaction evidence="4">
        <text>(6S)-5-formyl-5,6,7,8-tetrahydrofolate + ATP = (6R)-5,10-methenyltetrahydrofolate + ADP + phosphate</text>
        <dbReference type="Rhea" id="RHEA:10488"/>
        <dbReference type="ChEBI" id="CHEBI:30616"/>
        <dbReference type="ChEBI" id="CHEBI:43474"/>
        <dbReference type="ChEBI" id="CHEBI:57455"/>
        <dbReference type="ChEBI" id="CHEBI:57457"/>
        <dbReference type="ChEBI" id="CHEBI:456216"/>
        <dbReference type="EC" id="6.3.3.2"/>
    </reaction>
</comment>
<keyword evidence="5" id="KW-0436">Ligase</keyword>
<keyword evidence="4" id="KW-0460">Magnesium</keyword>
<dbReference type="InterPro" id="IPR037171">
    <property type="entry name" value="NagB/RpiA_transferase-like"/>
</dbReference>
<dbReference type="Proteomes" id="UP001164803">
    <property type="component" value="Chromosome"/>
</dbReference>
<dbReference type="RefSeq" id="WP_268044029.1">
    <property type="nucleotide sequence ID" value="NZ_CP104064.1"/>
</dbReference>
<evidence type="ECO:0000256" key="4">
    <source>
        <dbReference type="RuleBase" id="RU361279"/>
    </source>
</evidence>
<evidence type="ECO:0000313" key="6">
    <source>
        <dbReference type="Proteomes" id="UP001164803"/>
    </source>
</evidence>
<dbReference type="Gene3D" id="3.40.50.10420">
    <property type="entry name" value="NagB/RpiA/CoA transferase-like"/>
    <property type="match status" value="1"/>
</dbReference>
<dbReference type="PIRSF" id="PIRSF006806">
    <property type="entry name" value="FTHF_cligase"/>
    <property type="match status" value="1"/>
</dbReference>
<comment type="cofactor">
    <cofactor evidence="4">
        <name>Mg(2+)</name>
        <dbReference type="ChEBI" id="CHEBI:18420"/>
    </cofactor>
</comment>
<name>A0ABY6Z1A7_9BACL</name>
<evidence type="ECO:0000313" key="5">
    <source>
        <dbReference type="EMBL" id="WAH36664.1"/>
    </source>
</evidence>
<gene>
    <name evidence="5" type="ORF">NZD86_21220</name>
</gene>
<evidence type="ECO:0000256" key="3">
    <source>
        <dbReference type="ARBA" id="ARBA00022840"/>
    </source>
</evidence>
<dbReference type="NCBIfam" id="TIGR02727">
    <property type="entry name" value="MTHFS_bact"/>
    <property type="match status" value="1"/>
</dbReference>
<dbReference type="Pfam" id="PF01812">
    <property type="entry name" value="5-FTHF_cyc-lig"/>
    <property type="match status" value="1"/>
</dbReference>
<keyword evidence="2 4" id="KW-0547">Nucleotide-binding</keyword>
<dbReference type="EC" id="6.3.3.2" evidence="4"/>
<dbReference type="PANTHER" id="PTHR23407:SF1">
    <property type="entry name" value="5-FORMYLTETRAHYDROFOLATE CYCLO-LIGASE"/>
    <property type="match status" value="1"/>
</dbReference>
<keyword evidence="6" id="KW-1185">Reference proteome</keyword>
<organism evidence="5 6">
    <name type="scientific">Alicyclobacillus dauci</name>
    <dbReference type="NCBI Taxonomy" id="1475485"/>
    <lineage>
        <taxon>Bacteria</taxon>
        <taxon>Bacillati</taxon>
        <taxon>Bacillota</taxon>
        <taxon>Bacilli</taxon>
        <taxon>Bacillales</taxon>
        <taxon>Alicyclobacillaceae</taxon>
        <taxon>Alicyclobacillus</taxon>
    </lineage>
</organism>
<keyword evidence="4" id="KW-0479">Metal-binding</keyword>
<protein>
    <recommendedName>
        <fullName evidence="4">5-formyltetrahydrofolate cyclo-ligase</fullName>
        <ecNumber evidence="4">6.3.3.2</ecNumber>
    </recommendedName>
</protein>
<dbReference type="EMBL" id="CP104064">
    <property type="protein sequence ID" value="WAH36664.1"/>
    <property type="molecule type" value="Genomic_DNA"/>
</dbReference>